<proteinExistence type="predicted"/>
<evidence type="ECO:0000256" key="3">
    <source>
        <dbReference type="SAM" id="Phobius"/>
    </source>
</evidence>
<feature type="domain" description="Mto1-like Mto2p-binding" evidence="4">
    <location>
        <begin position="948"/>
        <end position="993"/>
    </location>
</feature>
<dbReference type="PhylomeDB" id="A0A061AN58"/>
<dbReference type="PANTHER" id="PTHR45615:SF40">
    <property type="entry name" value="MYOSIN HEAVY CHAIN, NON-MUSCLE"/>
    <property type="match status" value="1"/>
</dbReference>
<reference evidence="5" key="1">
    <citation type="journal article" date="2014" name="Genome Announc.">
        <title>Genome sequence of the yeast Cyberlindnera fabianii (Hansenula fabianii).</title>
        <authorList>
            <person name="Freel K.C."/>
            <person name="Sarilar V."/>
            <person name="Neuveglise C."/>
            <person name="Devillers H."/>
            <person name="Friedrich A."/>
            <person name="Schacherer J."/>
        </authorList>
    </citation>
    <scope>NUCLEOTIDE SEQUENCE</scope>
    <source>
        <strain evidence="5">YJS4271</strain>
    </source>
</reference>
<gene>
    <name evidence="5" type="ORF">CYFA0S_02e09362g</name>
</gene>
<dbReference type="EMBL" id="LK052887">
    <property type="protein sequence ID" value="CDR38953.1"/>
    <property type="molecule type" value="Genomic_DNA"/>
</dbReference>
<evidence type="ECO:0000313" key="5">
    <source>
        <dbReference type="EMBL" id="CDR38953.1"/>
    </source>
</evidence>
<feature type="compositionally biased region" description="Polar residues" evidence="2">
    <location>
        <begin position="266"/>
        <end position="278"/>
    </location>
</feature>
<dbReference type="PANTHER" id="PTHR45615">
    <property type="entry name" value="MYOSIN HEAVY CHAIN, NON-MUSCLE"/>
    <property type="match status" value="1"/>
</dbReference>
<feature type="coiled-coil region" evidence="1">
    <location>
        <begin position="377"/>
        <end position="411"/>
    </location>
</feature>
<feature type="compositionally biased region" description="Acidic residues" evidence="2">
    <location>
        <begin position="215"/>
        <end position="226"/>
    </location>
</feature>
<feature type="region of interest" description="Disordered" evidence="2">
    <location>
        <begin position="303"/>
        <end position="330"/>
    </location>
</feature>
<feature type="coiled-coil region" evidence="1">
    <location>
        <begin position="540"/>
        <end position="765"/>
    </location>
</feature>
<feature type="compositionally biased region" description="Basic and acidic residues" evidence="2">
    <location>
        <begin position="977"/>
        <end position="997"/>
    </location>
</feature>
<feature type="region of interest" description="Disordered" evidence="2">
    <location>
        <begin position="153"/>
        <end position="284"/>
    </location>
</feature>
<dbReference type="GO" id="GO:0000146">
    <property type="term" value="F:microfilament motor activity"/>
    <property type="evidence" value="ECO:0007669"/>
    <property type="project" value="TreeGrafter"/>
</dbReference>
<evidence type="ECO:0000256" key="1">
    <source>
        <dbReference type="SAM" id="Coils"/>
    </source>
</evidence>
<evidence type="ECO:0000259" key="4">
    <source>
        <dbReference type="Pfam" id="PF12808"/>
    </source>
</evidence>
<dbReference type="OrthoDB" id="3980439at2759"/>
<feature type="compositionally biased region" description="Low complexity" evidence="2">
    <location>
        <begin position="153"/>
        <end position="165"/>
    </location>
</feature>
<dbReference type="GO" id="GO:0032982">
    <property type="term" value="C:myosin filament"/>
    <property type="evidence" value="ECO:0007669"/>
    <property type="project" value="TreeGrafter"/>
</dbReference>
<feature type="compositionally biased region" description="Basic and acidic residues" evidence="2">
    <location>
        <begin position="927"/>
        <end position="969"/>
    </location>
</feature>
<feature type="transmembrane region" description="Helical" evidence="3">
    <location>
        <begin position="21"/>
        <end position="48"/>
    </location>
</feature>
<keyword evidence="3" id="KW-1133">Transmembrane helix</keyword>
<dbReference type="GO" id="GO:0016460">
    <property type="term" value="C:myosin II complex"/>
    <property type="evidence" value="ECO:0007669"/>
    <property type="project" value="TreeGrafter"/>
</dbReference>
<accession>A0A061AN58</accession>
<keyword evidence="3" id="KW-0812">Transmembrane</keyword>
<keyword evidence="1" id="KW-0175">Coiled coil</keyword>
<dbReference type="InterPro" id="IPR024545">
    <property type="entry name" value="Mto1-like_Mto2p-bd"/>
</dbReference>
<protein>
    <submittedName>
        <fullName evidence="5">CYFA0S02e09362g1_1</fullName>
    </submittedName>
</protein>
<evidence type="ECO:0000256" key="2">
    <source>
        <dbReference type="SAM" id="MobiDB-lite"/>
    </source>
</evidence>
<feature type="region of interest" description="Disordered" evidence="2">
    <location>
        <begin position="927"/>
        <end position="997"/>
    </location>
</feature>
<keyword evidence="3" id="KW-0472">Membrane</keyword>
<name>A0A061AN58_CYBFA</name>
<dbReference type="Pfam" id="PF12808">
    <property type="entry name" value="Mto2_bdg"/>
    <property type="match status" value="1"/>
</dbReference>
<sequence length="997" mass="114678">MKQNVNKTRSHYKPRNYKPPHLTRIFALGSAEDRLLVISVLGYLALFWKRSLFALSLLQHQLPFKDIPHHLRVFLHQSHQNMTDPIIESATDRLSDLSIAEKSGNISDEVPDPDLDGDTSQQSLDASELHNEFLNSSSFLSNSQIIRSTNVASFKPSSPSLMSSPVRRPLEQATPESSSERSSSTQQTKPHFKLLQTKRSTRQLRSSDGSPNKDNEDELEEDDLDPDSTNSDDHKSTKFIDIDDPKATPKLPKMHPDSTPWRRLRPQSTIRVKNTEPNTLPKPDVSSIHYVQSLFDANFESGSTISSTKSSGMRSGSLFEPSSSGSEGATANTSYELENLRKQVTNYKLHQRVLMELIRNLVATSGMNNEDIKRNIMDKLEKENEFLISERQTLQDELSNTKKNSKAAEKDEERYNGKVKEILDLKNDLITAKSQCTELTSYVDELRAQLSTHEKTTDGHVADSQRWDELLNSILSILLGLVKGESARAVQQARDSSKSIDTKLNVIKLALGEVSDAFEKTQKKVLQENRNNENVMPGELAKFKGQFQEKLNQSKQVEQELRSLLRQQEDLVSTLRSEHTLFQKQFQDNFQVTKNLKQMLANKRAQISHLNDKILELEAHHEELEDSRGSEYQEKEAKLLKSRLSIMKVNHSKDVERLHAEIDNLQTQLEEKSRRQDDKKLMDDLTRKQTYINELNDEIAALNSRLLSSNRDHEAELVKVKSLLQDSRDDFEGLVREYNTLQLELKELQQEKAGKERDYRRKLEHAAKELNLAVTKQRTLGAEKSKLTYAFEESKREKHDLKMSNMSLNEKISRLTYEVSALANYEVGFKSLFELQVHHIQNMLQDFEPLLEKSSYEQAQHKLDKLSDPSLDIEKTHATVRSLLAFFENATGSLIDDHTDLMKNAGQQDYEEMRARLAELEDQLQRDRENVGNSHDNEDGDSPRTKLRIEDLQRKFKAERERRRVEYDQSQKVVSSLERENRELKEELERLRHAASR</sequence>
<dbReference type="GO" id="GO:0051015">
    <property type="term" value="F:actin filament binding"/>
    <property type="evidence" value="ECO:0007669"/>
    <property type="project" value="TreeGrafter"/>
</dbReference>
<dbReference type="GO" id="GO:0005737">
    <property type="term" value="C:cytoplasm"/>
    <property type="evidence" value="ECO:0007669"/>
    <property type="project" value="TreeGrafter"/>
</dbReference>
<dbReference type="VEuPathDB" id="FungiDB:BON22_3411"/>
<organism evidence="5">
    <name type="scientific">Cyberlindnera fabianii</name>
    <name type="common">Yeast</name>
    <name type="synonym">Hansenula fabianii</name>
    <dbReference type="NCBI Taxonomy" id="36022"/>
    <lineage>
        <taxon>Eukaryota</taxon>
        <taxon>Fungi</taxon>
        <taxon>Dikarya</taxon>
        <taxon>Ascomycota</taxon>
        <taxon>Saccharomycotina</taxon>
        <taxon>Saccharomycetes</taxon>
        <taxon>Phaffomycetales</taxon>
        <taxon>Phaffomycetaceae</taxon>
        <taxon>Cyberlindnera</taxon>
    </lineage>
</organism>
<feature type="compositionally biased region" description="Low complexity" evidence="2">
    <location>
        <begin position="303"/>
        <end position="328"/>
    </location>
</feature>
<feature type="compositionally biased region" description="Basic and acidic residues" evidence="2">
    <location>
        <begin position="231"/>
        <end position="247"/>
    </location>
</feature>
<dbReference type="AlphaFoldDB" id="A0A061AN58"/>